<protein>
    <submittedName>
        <fullName evidence="2">Uncharacterized protein</fullName>
    </submittedName>
</protein>
<name>A0A1R2CKU3_9CILI</name>
<keyword evidence="1" id="KW-0472">Membrane</keyword>
<proteinExistence type="predicted"/>
<feature type="transmembrane region" description="Helical" evidence="1">
    <location>
        <begin position="299"/>
        <end position="317"/>
    </location>
</feature>
<comment type="caution">
    <text evidence="2">The sequence shown here is derived from an EMBL/GenBank/DDBJ whole genome shotgun (WGS) entry which is preliminary data.</text>
</comment>
<evidence type="ECO:0000313" key="3">
    <source>
        <dbReference type="Proteomes" id="UP000187209"/>
    </source>
</evidence>
<dbReference type="Proteomes" id="UP000187209">
    <property type="component" value="Unassembled WGS sequence"/>
</dbReference>
<keyword evidence="3" id="KW-1185">Reference proteome</keyword>
<feature type="transmembrane region" description="Helical" evidence="1">
    <location>
        <begin position="248"/>
        <end position="266"/>
    </location>
</feature>
<feature type="transmembrane region" description="Helical" evidence="1">
    <location>
        <begin position="272"/>
        <end position="292"/>
    </location>
</feature>
<dbReference type="AlphaFoldDB" id="A0A1R2CKU3"/>
<keyword evidence="1" id="KW-0812">Transmembrane</keyword>
<evidence type="ECO:0000256" key="1">
    <source>
        <dbReference type="SAM" id="Phobius"/>
    </source>
</evidence>
<gene>
    <name evidence="2" type="ORF">SteCoe_8177</name>
</gene>
<keyword evidence="1" id="KW-1133">Transmembrane helix</keyword>
<dbReference type="OrthoDB" id="312995at2759"/>
<accession>A0A1R2CKU3</accession>
<sequence>MSNPMIAKDKESLEVFKLLFDFSQKKSLFKRIRISHFWTEKLNIILQLIQLFSFVFAANYESWPVRWQGIYKSSYLSLIAGDLGTILYEDIIQDPSSRLLYSGGWIILTAIILVFYLLMRFVLHFSVLFRVEFQRIFFKFAHFMYLPTALGVIPAALCQYGDCEASGRQLVLSILTFFVIGLYLIAYPIYLLVHACKHVITTDPDSYDEFIRLKEMEFLLGVSSSWLTEKLYLFSSYRSSWLRVYHRPIYYAFVLGLVVIHGALNTDNATKLLVLVCVSGGFALYISVIPIYRCLSSSFLYALTLWLITANFFIGYLKAAGYKSQTMIDANLVNILIAINATGAVLIIIILIIVALFRMNWDVGIDTVKQLAMGYRYLLADLRNAQTMILTLKSFNNFHFVKVKPILQMEEILIKHYDLLSKENHPLQYTVIEQLDILTFLREQAQDETFLPNKNLERDYGLFAKVVNRRWREQILLSPVKRRILLKLGVLKMFLGQRETQPFNSGDDQSYAEKKIKGPNELDLTKFCEDFDNLESSRIMDTRRDVMEEIEEALANDEIERLVKITHAQLENSDPGVLNKLKEIWNQLGYDKLPKNLQNELYDL</sequence>
<dbReference type="EMBL" id="MPUH01000121">
    <property type="protein sequence ID" value="OMJ89638.1"/>
    <property type="molecule type" value="Genomic_DNA"/>
</dbReference>
<reference evidence="2 3" key="1">
    <citation type="submission" date="2016-11" db="EMBL/GenBank/DDBJ databases">
        <title>The macronuclear genome of Stentor coeruleus: a giant cell with tiny introns.</title>
        <authorList>
            <person name="Slabodnick M."/>
            <person name="Ruby J.G."/>
            <person name="Reiff S.B."/>
            <person name="Swart E.C."/>
            <person name="Gosai S."/>
            <person name="Prabakaran S."/>
            <person name="Witkowska E."/>
            <person name="Larue G.E."/>
            <person name="Fisher S."/>
            <person name="Freeman R.M."/>
            <person name="Gunawardena J."/>
            <person name="Chu W."/>
            <person name="Stover N.A."/>
            <person name="Gregory B.D."/>
            <person name="Nowacki M."/>
            <person name="Derisi J."/>
            <person name="Roy S.W."/>
            <person name="Marshall W.F."/>
            <person name="Sood P."/>
        </authorList>
    </citation>
    <scope>NUCLEOTIDE SEQUENCE [LARGE SCALE GENOMIC DNA]</scope>
    <source>
        <strain evidence="2">WM001</strain>
    </source>
</reference>
<evidence type="ECO:0000313" key="2">
    <source>
        <dbReference type="EMBL" id="OMJ89638.1"/>
    </source>
</evidence>
<feature type="transmembrane region" description="Helical" evidence="1">
    <location>
        <begin position="169"/>
        <end position="193"/>
    </location>
</feature>
<feature type="transmembrane region" description="Helical" evidence="1">
    <location>
        <begin position="105"/>
        <end position="129"/>
    </location>
</feature>
<feature type="transmembrane region" description="Helical" evidence="1">
    <location>
        <begin position="337"/>
        <end position="357"/>
    </location>
</feature>
<organism evidence="2 3">
    <name type="scientific">Stentor coeruleus</name>
    <dbReference type="NCBI Taxonomy" id="5963"/>
    <lineage>
        <taxon>Eukaryota</taxon>
        <taxon>Sar</taxon>
        <taxon>Alveolata</taxon>
        <taxon>Ciliophora</taxon>
        <taxon>Postciliodesmatophora</taxon>
        <taxon>Heterotrichea</taxon>
        <taxon>Heterotrichida</taxon>
        <taxon>Stentoridae</taxon>
        <taxon>Stentor</taxon>
    </lineage>
</organism>
<feature type="transmembrane region" description="Helical" evidence="1">
    <location>
        <begin position="136"/>
        <end position="157"/>
    </location>
</feature>